<evidence type="ECO:0000313" key="2">
    <source>
        <dbReference type="Proteomes" id="UP000265520"/>
    </source>
</evidence>
<name>A0A392UMY2_9FABA</name>
<sequence length="31" mass="3562">RANTTFLLTTCESLAFRLRFLKYSDILSGSH</sequence>
<accession>A0A392UMY2</accession>
<proteinExistence type="predicted"/>
<comment type="caution">
    <text evidence="1">The sequence shown here is derived from an EMBL/GenBank/DDBJ whole genome shotgun (WGS) entry which is preliminary data.</text>
</comment>
<protein>
    <submittedName>
        <fullName evidence="1">Uncharacterized protein</fullName>
    </submittedName>
</protein>
<feature type="non-terminal residue" evidence="1">
    <location>
        <position position="1"/>
    </location>
</feature>
<evidence type="ECO:0000313" key="1">
    <source>
        <dbReference type="EMBL" id="MCI74812.1"/>
    </source>
</evidence>
<keyword evidence="2" id="KW-1185">Reference proteome</keyword>
<dbReference type="AlphaFoldDB" id="A0A392UMY2"/>
<reference evidence="1 2" key="1">
    <citation type="journal article" date="2018" name="Front. Plant Sci.">
        <title>Red Clover (Trifolium pratense) and Zigzag Clover (T. medium) - A Picture of Genomic Similarities and Differences.</title>
        <authorList>
            <person name="Dluhosova J."/>
            <person name="Istvanek J."/>
            <person name="Nedelnik J."/>
            <person name="Repkova J."/>
        </authorList>
    </citation>
    <scope>NUCLEOTIDE SEQUENCE [LARGE SCALE GENOMIC DNA]</scope>
    <source>
        <strain evidence="2">cv. 10/8</strain>
        <tissue evidence="1">Leaf</tissue>
    </source>
</reference>
<dbReference type="EMBL" id="LXQA010868550">
    <property type="protein sequence ID" value="MCI74812.1"/>
    <property type="molecule type" value="Genomic_DNA"/>
</dbReference>
<organism evidence="1 2">
    <name type="scientific">Trifolium medium</name>
    <dbReference type="NCBI Taxonomy" id="97028"/>
    <lineage>
        <taxon>Eukaryota</taxon>
        <taxon>Viridiplantae</taxon>
        <taxon>Streptophyta</taxon>
        <taxon>Embryophyta</taxon>
        <taxon>Tracheophyta</taxon>
        <taxon>Spermatophyta</taxon>
        <taxon>Magnoliopsida</taxon>
        <taxon>eudicotyledons</taxon>
        <taxon>Gunneridae</taxon>
        <taxon>Pentapetalae</taxon>
        <taxon>rosids</taxon>
        <taxon>fabids</taxon>
        <taxon>Fabales</taxon>
        <taxon>Fabaceae</taxon>
        <taxon>Papilionoideae</taxon>
        <taxon>50 kb inversion clade</taxon>
        <taxon>NPAAA clade</taxon>
        <taxon>Hologalegina</taxon>
        <taxon>IRL clade</taxon>
        <taxon>Trifolieae</taxon>
        <taxon>Trifolium</taxon>
    </lineage>
</organism>
<dbReference type="Proteomes" id="UP000265520">
    <property type="component" value="Unassembled WGS sequence"/>
</dbReference>